<organism evidence="2 3">
    <name type="scientific">Araneus ventricosus</name>
    <name type="common">Orbweaver spider</name>
    <name type="synonym">Epeira ventricosa</name>
    <dbReference type="NCBI Taxonomy" id="182803"/>
    <lineage>
        <taxon>Eukaryota</taxon>
        <taxon>Metazoa</taxon>
        <taxon>Ecdysozoa</taxon>
        <taxon>Arthropoda</taxon>
        <taxon>Chelicerata</taxon>
        <taxon>Arachnida</taxon>
        <taxon>Araneae</taxon>
        <taxon>Araneomorphae</taxon>
        <taxon>Entelegynae</taxon>
        <taxon>Araneoidea</taxon>
        <taxon>Araneidae</taxon>
        <taxon>Araneus</taxon>
    </lineage>
</organism>
<sequence length="97" mass="10798">MHFKSDHFHAKTDRQWRNHSGSDMGRRLDIVPVAISITTFGLSMHKCGGSWYVCGWGLGLCLFNLKIEEGGSRGSESRMVHGMTFLNGSDRNGVVVE</sequence>
<feature type="region of interest" description="Disordered" evidence="1">
    <location>
        <begin position="1"/>
        <end position="20"/>
    </location>
</feature>
<gene>
    <name evidence="2" type="ORF">AVEN_147400_1</name>
</gene>
<evidence type="ECO:0000256" key="1">
    <source>
        <dbReference type="SAM" id="MobiDB-lite"/>
    </source>
</evidence>
<dbReference type="EMBL" id="BGPR01000401">
    <property type="protein sequence ID" value="GBM18270.1"/>
    <property type="molecule type" value="Genomic_DNA"/>
</dbReference>
<accession>A0A4Y2DN82</accession>
<comment type="caution">
    <text evidence="2">The sequence shown here is derived from an EMBL/GenBank/DDBJ whole genome shotgun (WGS) entry which is preliminary data.</text>
</comment>
<feature type="compositionally biased region" description="Basic and acidic residues" evidence="1">
    <location>
        <begin position="1"/>
        <end position="16"/>
    </location>
</feature>
<evidence type="ECO:0000313" key="2">
    <source>
        <dbReference type="EMBL" id="GBM18270.1"/>
    </source>
</evidence>
<name>A0A4Y2DN82_ARAVE</name>
<reference evidence="2 3" key="1">
    <citation type="journal article" date="2019" name="Sci. Rep.">
        <title>Orb-weaving spider Araneus ventricosus genome elucidates the spidroin gene catalogue.</title>
        <authorList>
            <person name="Kono N."/>
            <person name="Nakamura H."/>
            <person name="Ohtoshi R."/>
            <person name="Moran D.A.P."/>
            <person name="Shinohara A."/>
            <person name="Yoshida Y."/>
            <person name="Fujiwara M."/>
            <person name="Mori M."/>
            <person name="Tomita M."/>
            <person name="Arakawa K."/>
        </authorList>
    </citation>
    <scope>NUCLEOTIDE SEQUENCE [LARGE SCALE GENOMIC DNA]</scope>
</reference>
<dbReference type="AlphaFoldDB" id="A0A4Y2DN82"/>
<keyword evidence="3" id="KW-1185">Reference proteome</keyword>
<evidence type="ECO:0000313" key="3">
    <source>
        <dbReference type="Proteomes" id="UP000499080"/>
    </source>
</evidence>
<protein>
    <submittedName>
        <fullName evidence="2">Uncharacterized protein</fullName>
    </submittedName>
</protein>
<proteinExistence type="predicted"/>
<dbReference type="Proteomes" id="UP000499080">
    <property type="component" value="Unassembled WGS sequence"/>
</dbReference>